<organism evidence="3 4">
    <name type="scientific">Mugilogobius chulae</name>
    <name type="common">yellowstripe goby</name>
    <dbReference type="NCBI Taxonomy" id="88201"/>
    <lineage>
        <taxon>Eukaryota</taxon>
        <taxon>Metazoa</taxon>
        <taxon>Chordata</taxon>
        <taxon>Craniata</taxon>
        <taxon>Vertebrata</taxon>
        <taxon>Euteleostomi</taxon>
        <taxon>Actinopterygii</taxon>
        <taxon>Neopterygii</taxon>
        <taxon>Teleostei</taxon>
        <taxon>Neoteleostei</taxon>
        <taxon>Acanthomorphata</taxon>
        <taxon>Gobiaria</taxon>
        <taxon>Gobiiformes</taxon>
        <taxon>Gobioidei</taxon>
        <taxon>Gobiidae</taxon>
        <taxon>Gobionellinae</taxon>
        <taxon>Mugilogobius</taxon>
    </lineage>
</organism>
<evidence type="ECO:0000313" key="4">
    <source>
        <dbReference type="Proteomes" id="UP001460270"/>
    </source>
</evidence>
<accession>A0AAW0Q9R6</accession>
<evidence type="ECO:0000256" key="2">
    <source>
        <dbReference type="SAM" id="MobiDB-lite"/>
    </source>
</evidence>
<evidence type="ECO:0000256" key="1">
    <source>
        <dbReference type="SAM" id="Coils"/>
    </source>
</evidence>
<dbReference type="EMBL" id="JBBPFD010000001">
    <property type="protein sequence ID" value="KAK7944622.1"/>
    <property type="molecule type" value="Genomic_DNA"/>
</dbReference>
<feature type="coiled-coil region" evidence="1">
    <location>
        <begin position="687"/>
        <end position="714"/>
    </location>
</feature>
<feature type="compositionally biased region" description="Low complexity" evidence="2">
    <location>
        <begin position="563"/>
        <end position="578"/>
    </location>
</feature>
<proteinExistence type="predicted"/>
<name>A0AAW0Q9R6_9GOBI</name>
<dbReference type="Proteomes" id="UP001460270">
    <property type="component" value="Unassembled WGS sequence"/>
</dbReference>
<evidence type="ECO:0000313" key="3">
    <source>
        <dbReference type="EMBL" id="KAK7944622.1"/>
    </source>
</evidence>
<feature type="region of interest" description="Disordered" evidence="2">
    <location>
        <begin position="462"/>
        <end position="497"/>
    </location>
</feature>
<keyword evidence="1" id="KW-0175">Coiled coil</keyword>
<dbReference type="AlphaFoldDB" id="A0AAW0Q9R6"/>
<comment type="caution">
    <text evidence="3">The sequence shown here is derived from an EMBL/GenBank/DDBJ whole genome shotgun (WGS) entry which is preliminary data.</text>
</comment>
<dbReference type="PANTHER" id="PTHR47773">
    <property type="entry name" value="SI:DKEY-9I5.2-RELATED"/>
    <property type="match status" value="1"/>
</dbReference>
<dbReference type="PANTHER" id="PTHR47773:SF1">
    <property type="entry name" value="C2H2-TYPE DOMAIN-CONTAINING PROTEIN"/>
    <property type="match status" value="1"/>
</dbReference>
<sequence>MANQITESLHLKYERANLAYLLCCQNVMDGEAGTYGQMTITKFLRQETEPKPFGGYSDSDGWNGVSVSSHYLSDCLLHEFQHQRNTILRLLQGTFGQALRSDHTRKVARKVMFSSGTMSSYAVMNENWMILSWVMVQSETEKSLRPLYDGLSKRYTTAGIEKACFQWVDRDCCAAFRVAGTVAGEHLSWEAWRTTDAIVAEVTSGNLLNTCASRSHYNDSIIIKLDLFHCMRRFLRECASEHHPLYSSFAQFLSAAFCVVDQEDLQRLKDAYVFCGIQPANPTKQHIREHCRTMIPQPRELVQRVEGVFQHFHLATDPNGVPLFKPSMLQCWRIQRVHILRGCLSDPEGREPVFLCGSPSEAPLSRRLPLPPGPVGDRHTSVPELFQAQGLTGVCRWNFQRLVDLKQPGVSLPAVFDPALMQALNTVSKRVLGEEKYPALHLSAEDTGERFGLEYTEPECRPVPLDWDKHKTREDTGHTSSPSVPTAPPASETARISSTAPTRLFSFSSPRAALPVTPAITTSSADADKAAGSLSVTEPQLKSEVISPCDLGVTSLHEAASTSDSASLPVRSSPSSARTGPVKTGGRVFVLDHRRWPAPMKTAIDDLLNKHRGQKDMLKLVDQDKPFSSCSDGHPASFSGDPRENCAGHCGEAAAAAATSCSTKVYNTYGAEGLTDPRMPFKDFVATEFFQRELEATRQRVEERQQQKRKREESPAPGRKCRFCKLELKQGPNSPHIHTSFPGLPGKYIYCPAKVFSAYREQGMEREMSWRQFQQSPFYEKEKERSKGRGDKRGFHSSHL</sequence>
<feature type="compositionally biased region" description="Basic and acidic residues" evidence="2">
    <location>
        <begin position="779"/>
        <end position="794"/>
    </location>
</feature>
<reference evidence="4" key="1">
    <citation type="submission" date="2024-04" db="EMBL/GenBank/DDBJ databases">
        <title>Salinicola lusitanus LLJ914,a marine bacterium isolated from the Okinawa Trough.</title>
        <authorList>
            <person name="Li J."/>
        </authorList>
    </citation>
    <scope>NUCLEOTIDE SEQUENCE [LARGE SCALE GENOMIC DNA]</scope>
</reference>
<protein>
    <submittedName>
        <fullName evidence="3">Uncharacterized protein</fullName>
    </submittedName>
</protein>
<gene>
    <name evidence="3" type="ORF">WMY93_000350</name>
</gene>
<feature type="compositionally biased region" description="Low complexity" evidence="2">
    <location>
        <begin position="479"/>
        <end position="494"/>
    </location>
</feature>
<keyword evidence="4" id="KW-1185">Reference proteome</keyword>
<feature type="region of interest" description="Disordered" evidence="2">
    <location>
        <begin position="770"/>
        <end position="800"/>
    </location>
</feature>
<feature type="region of interest" description="Disordered" evidence="2">
    <location>
        <begin position="558"/>
        <end position="584"/>
    </location>
</feature>
<feature type="compositionally biased region" description="Basic and acidic residues" evidence="2">
    <location>
        <begin position="466"/>
        <end position="477"/>
    </location>
</feature>